<keyword evidence="4" id="KW-1185">Reference proteome</keyword>
<dbReference type="SUPFAM" id="SSF50118">
    <property type="entry name" value="Cell growth inhibitor/plasmid maintenance toxic component"/>
    <property type="match status" value="1"/>
</dbReference>
<dbReference type="InterPro" id="IPR003477">
    <property type="entry name" value="PemK-like"/>
</dbReference>
<proteinExistence type="inferred from homology"/>
<dbReference type="GO" id="GO:0004521">
    <property type="term" value="F:RNA endonuclease activity"/>
    <property type="evidence" value="ECO:0007669"/>
    <property type="project" value="TreeGrafter"/>
</dbReference>
<reference evidence="3 4" key="1">
    <citation type="submission" date="2021-03" db="EMBL/GenBank/DDBJ databases">
        <title>Antimicrobial resistance genes in bacteria isolated from Japanese honey, and their potential for conferring macrolide and lincosamide resistance in the American foulbrood pathogen Paenibacillus larvae.</title>
        <authorList>
            <person name="Okamoto M."/>
            <person name="Kumagai M."/>
            <person name="Kanamori H."/>
            <person name="Takamatsu D."/>
        </authorList>
    </citation>
    <scope>NUCLEOTIDE SEQUENCE [LARGE SCALE GENOMIC DNA]</scope>
    <source>
        <strain evidence="3 4">J41TS12</strain>
    </source>
</reference>
<dbReference type="Pfam" id="PF02452">
    <property type="entry name" value="PemK_toxin"/>
    <property type="match status" value="1"/>
</dbReference>
<dbReference type="AlphaFoldDB" id="A0A919XQC5"/>
<sequence length="112" mass="12582">MRYRAGDILLIPFPFSDLSSVKKRPVLVLSNDLYNHTSLDIIVAAITSNISMRDFSVLIAPDDLSEGRLKTESVVRVDKIYTFSKKIVASQFGHLGPEKMNEIRAMVNKLLT</sequence>
<dbReference type="GO" id="GO:0003677">
    <property type="term" value="F:DNA binding"/>
    <property type="evidence" value="ECO:0007669"/>
    <property type="project" value="InterPro"/>
</dbReference>
<protein>
    <submittedName>
        <fullName evidence="3">mRNA interferase PemK</fullName>
    </submittedName>
</protein>
<evidence type="ECO:0000313" key="4">
    <source>
        <dbReference type="Proteomes" id="UP000681162"/>
    </source>
</evidence>
<gene>
    <name evidence="3" type="ORF">J41TS12_13420</name>
</gene>
<name>A0A919XQC5_9BACL</name>
<dbReference type="Gene3D" id="2.30.30.110">
    <property type="match status" value="1"/>
</dbReference>
<dbReference type="GO" id="GO:0006402">
    <property type="term" value="P:mRNA catabolic process"/>
    <property type="evidence" value="ECO:0007669"/>
    <property type="project" value="TreeGrafter"/>
</dbReference>
<dbReference type="PANTHER" id="PTHR33988">
    <property type="entry name" value="ENDORIBONUCLEASE MAZF-RELATED"/>
    <property type="match status" value="1"/>
</dbReference>
<organism evidence="3 4">
    <name type="scientific">Paenibacillus antibioticophila</name>
    <dbReference type="NCBI Taxonomy" id="1274374"/>
    <lineage>
        <taxon>Bacteria</taxon>
        <taxon>Bacillati</taxon>
        <taxon>Bacillota</taxon>
        <taxon>Bacilli</taxon>
        <taxon>Bacillales</taxon>
        <taxon>Paenibacillaceae</taxon>
        <taxon>Paenibacillus</taxon>
    </lineage>
</organism>
<evidence type="ECO:0000313" key="3">
    <source>
        <dbReference type="EMBL" id="GIO36481.1"/>
    </source>
</evidence>
<dbReference type="GO" id="GO:0016075">
    <property type="term" value="P:rRNA catabolic process"/>
    <property type="evidence" value="ECO:0007669"/>
    <property type="project" value="TreeGrafter"/>
</dbReference>
<dbReference type="EMBL" id="BORR01000004">
    <property type="protein sequence ID" value="GIO36481.1"/>
    <property type="molecule type" value="Genomic_DNA"/>
</dbReference>
<dbReference type="Proteomes" id="UP000681162">
    <property type="component" value="Unassembled WGS sequence"/>
</dbReference>
<evidence type="ECO:0000256" key="1">
    <source>
        <dbReference type="ARBA" id="ARBA00007521"/>
    </source>
</evidence>
<dbReference type="InterPro" id="IPR011067">
    <property type="entry name" value="Plasmid_toxin/cell-grow_inhib"/>
</dbReference>
<comment type="caution">
    <text evidence="3">The sequence shown here is derived from an EMBL/GenBank/DDBJ whole genome shotgun (WGS) entry which is preliminary data.</text>
</comment>
<evidence type="ECO:0000256" key="2">
    <source>
        <dbReference type="ARBA" id="ARBA00022649"/>
    </source>
</evidence>
<dbReference type="RefSeq" id="WP_212938839.1">
    <property type="nucleotide sequence ID" value="NZ_BORR01000004.1"/>
</dbReference>
<accession>A0A919XQC5</accession>
<keyword evidence="2" id="KW-1277">Toxin-antitoxin system</keyword>
<dbReference type="PANTHER" id="PTHR33988:SF2">
    <property type="entry name" value="ENDORIBONUCLEASE MAZF"/>
    <property type="match status" value="1"/>
</dbReference>
<comment type="similarity">
    <text evidence="1">Belongs to the PemK/MazF family.</text>
</comment>